<dbReference type="RefSeq" id="WP_113945632.1">
    <property type="nucleotide sequence ID" value="NZ_JBHEEG010000001.1"/>
</dbReference>
<gene>
    <name evidence="3" type="ORF">DFR47_10859</name>
</gene>
<feature type="transmembrane region" description="Helical" evidence="1">
    <location>
        <begin position="189"/>
        <end position="212"/>
    </location>
</feature>
<dbReference type="Pfam" id="PF07786">
    <property type="entry name" value="HGSNAT_cat"/>
    <property type="match status" value="1"/>
</dbReference>
<feature type="transmembrane region" description="Helical" evidence="1">
    <location>
        <begin position="93"/>
        <end position="112"/>
    </location>
</feature>
<evidence type="ECO:0000256" key="1">
    <source>
        <dbReference type="SAM" id="Phobius"/>
    </source>
</evidence>
<keyword evidence="1" id="KW-0812">Transmembrane</keyword>
<protein>
    <submittedName>
        <fullName evidence="3">Putative membrane protein</fullName>
    </submittedName>
</protein>
<proteinExistence type="predicted"/>
<dbReference type="InterPro" id="IPR012429">
    <property type="entry name" value="HGSNAT_cat"/>
</dbReference>
<feature type="transmembrane region" description="Helical" evidence="1">
    <location>
        <begin position="24"/>
        <end position="41"/>
    </location>
</feature>
<reference evidence="3 4" key="1">
    <citation type="submission" date="2018-06" db="EMBL/GenBank/DDBJ databases">
        <title>Genomic Encyclopedia of Type Strains, Phase IV (KMG-IV): sequencing the most valuable type-strain genomes for metagenomic binning, comparative biology and taxonomic classification.</title>
        <authorList>
            <person name="Goeker M."/>
        </authorList>
    </citation>
    <scope>NUCLEOTIDE SEQUENCE [LARGE SCALE GENOMIC DNA]</scope>
    <source>
        <strain evidence="3 4">DSM 25619</strain>
    </source>
</reference>
<evidence type="ECO:0000259" key="2">
    <source>
        <dbReference type="Pfam" id="PF07786"/>
    </source>
</evidence>
<name>A0A366DPS6_9HYPH</name>
<dbReference type="OrthoDB" id="9807591at2"/>
<evidence type="ECO:0000313" key="4">
    <source>
        <dbReference type="Proteomes" id="UP000252893"/>
    </source>
</evidence>
<dbReference type="EMBL" id="QNRH01000008">
    <property type="protein sequence ID" value="RBO91915.1"/>
    <property type="molecule type" value="Genomic_DNA"/>
</dbReference>
<feature type="transmembrane region" description="Helical" evidence="1">
    <location>
        <begin position="233"/>
        <end position="254"/>
    </location>
</feature>
<dbReference type="AlphaFoldDB" id="A0A366DPS6"/>
<dbReference type="Proteomes" id="UP000252893">
    <property type="component" value="Unassembled WGS sequence"/>
</dbReference>
<sequence>MNPASTALNAETPMKSGTRLGRLDIARGVALIAMAIYHFGWDLEFFGYLAQGSASQGWWRIFARCIASSFLFLVGFSLVLAHARAIRWKPFMIRLAQVVLAAAAISLLTWFFMPQGFIFFGILHQIALASLLGLLFLRSPVWLTILLAAAIIATPVYYRAEFFNHPALWWVGLSSINPISNDYVPLFPWFGAVLLGIASARIMQATGLLRLLQGGIKPQWLERLLTFIGRHSLIFYLVHQPVLIGLLYGFSAILPPSPALQAANFVNQCTVQCSANGDEQLCRVYCSCMLETIEANNLSNLLRSPAATDEERQKLSAFSAQCVITAVPVKTESLEPL</sequence>
<keyword evidence="4" id="KW-1185">Reference proteome</keyword>
<feature type="transmembrane region" description="Helical" evidence="1">
    <location>
        <begin position="61"/>
        <end position="81"/>
    </location>
</feature>
<feature type="transmembrane region" description="Helical" evidence="1">
    <location>
        <begin position="142"/>
        <end position="160"/>
    </location>
</feature>
<feature type="transmembrane region" description="Helical" evidence="1">
    <location>
        <begin position="118"/>
        <end position="137"/>
    </location>
</feature>
<organism evidence="3 4">
    <name type="scientific">Pseudochrobactrum asaccharolyticum</name>
    <dbReference type="NCBI Taxonomy" id="354351"/>
    <lineage>
        <taxon>Bacteria</taxon>
        <taxon>Pseudomonadati</taxon>
        <taxon>Pseudomonadota</taxon>
        <taxon>Alphaproteobacteria</taxon>
        <taxon>Hyphomicrobiales</taxon>
        <taxon>Brucellaceae</taxon>
        <taxon>Pseudochrobactrum</taxon>
    </lineage>
</organism>
<keyword evidence="1" id="KW-0472">Membrane</keyword>
<keyword evidence="1" id="KW-1133">Transmembrane helix</keyword>
<evidence type="ECO:0000313" key="3">
    <source>
        <dbReference type="EMBL" id="RBO91915.1"/>
    </source>
</evidence>
<comment type="caution">
    <text evidence="3">The sequence shown here is derived from an EMBL/GenBank/DDBJ whole genome shotgun (WGS) entry which is preliminary data.</text>
</comment>
<feature type="domain" description="Heparan-alpha-glucosaminide N-acetyltransferase catalytic" evidence="2">
    <location>
        <begin position="19"/>
        <end position="241"/>
    </location>
</feature>
<accession>A0A366DPS6</accession>